<evidence type="ECO:0000256" key="3">
    <source>
        <dbReference type="ARBA" id="ARBA00022448"/>
    </source>
</evidence>
<keyword evidence="8" id="KW-1185">Reference proteome</keyword>
<gene>
    <name evidence="7" type="ORF">H5V44_03835</name>
</gene>
<comment type="similarity">
    <text evidence="2">Belongs to the ModE family.</text>
</comment>
<name>A0A7J9SGB5_9EURY</name>
<dbReference type="PANTHER" id="PTHR30432:SF1">
    <property type="entry name" value="DNA-BINDING TRANSCRIPTIONAL DUAL REGULATOR MODE"/>
    <property type="match status" value="1"/>
</dbReference>
<evidence type="ECO:0000256" key="1">
    <source>
        <dbReference type="ARBA" id="ARBA00004202"/>
    </source>
</evidence>
<dbReference type="InterPro" id="IPR004606">
    <property type="entry name" value="Mop_domain"/>
</dbReference>
<reference evidence="7 8" key="1">
    <citation type="submission" date="2020-08" db="EMBL/GenBank/DDBJ databases">
        <authorList>
            <person name="Seo M.-J."/>
        </authorList>
    </citation>
    <scope>NUCLEOTIDE SEQUENCE [LARGE SCALE GENOMIC DNA]</scope>
    <source>
        <strain evidence="7 8">MBLA0160</strain>
    </source>
</reference>
<evidence type="ECO:0000256" key="5">
    <source>
        <dbReference type="ARBA" id="ARBA00022737"/>
    </source>
</evidence>
<dbReference type="AlphaFoldDB" id="A0A7J9SGB5"/>
<dbReference type="Gene3D" id="1.10.10.10">
    <property type="entry name" value="Winged helix-like DNA-binding domain superfamily/Winged helix DNA-binding domain"/>
    <property type="match status" value="1"/>
</dbReference>
<dbReference type="SUPFAM" id="SSF46785">
    <property type="entry name" value="Winged helix' DNA-binding domain"/>
    <property type="match status" value="1"/>
</dbReference>
<dbReference type="PROSITE" id="PS51866">
    <property type="entry name" value="MOP"/>
    <property type="match status" value="1"/>
</dbReference>
<dbReference type="InterPro" id="IPR008995">
    <property type="entry name" value="Mo/tungstate-bd_C_term_dom"/>
</dbReference>
<organism evidence="7 8">
    <name type="scientific">Halobellus ruber</name>
    <dbReference type="NCBI Taxonomy" id="2761102"/>
    <lineage>
        <taxon>Archaea</taxon>
        <taxon>Methanobacteriati</taxon>
        <taxon>Methanobacteriota</taxon>
        <taxon>Stenosarchaea group</taxon>
        <taxon>Halobacteria</taxon>
        <taxon>Halobacteriales</taxon>
        <taxon>Haloferacaceae</taxon>
        <taxon>Halobellus</taxon>
    </lineage>
</organism>
<protein>
    <submittedName>
        <fullName evidence="7">TOBE domain-containing protein</fullName>
    </submittedName>
</protein>
<dbReference type="GO" id="GO:0003700">
    <property type="term" value="F:DNA-binding transcription factor activity"/>
    <property type="evidence" value="ECO:0007669"/>
    <property type="project" value="InterPro"/>
</dbReference>
<dbReference type="Proteomes" id="UP000546257">
    <property type="component" value="Unassembled WGS sequence"/>
</dbReference>
<dbReference type="InterPro" id="IPR051815">
    <property type="entry name" value="Molybdate_resp_trans_reg"/>
</dbReference>
<sequence length="232" mass="24054">MVRPQFDAYIGTDGVTLDASDVDLLRAIDRTGSLSTAAEELGRSYAHAQRRVVELEEAFGSLVERQRGGSGGGGSTLTGTAEDLLAAFERTRTGFEGVAAVAETVLTGPVVGREGELATVGTDAGHVRALVPEGDGVVQLSIRADAVTLTDPGDTPVPEHTSARNRFSGPVQRIDSGERIARVSVDIGIDDPLLALVTEDSREKLGLTVGSDVVASFKATATRGTPVAGADR</sequence>
<dbReference type="InterPro" id="IPR016462">
    <property type="entry name" value="ModE"/>
</dbReference>
<keyword evidence="3" id="KW-0813">Transport</keyword>
<dbReference type="SUPFAM" id="SSF50331">
    <property type="entry name" value="MOP-like"/>
    <property type="match status" value="1"/>
</dbReference>
<dbReference type="InterPro" id="IPR000847">
    <property type="entry name" value="LysR_HTH_N"/>
</dbReference>
<evidence type="ECO:0000313" key="7">
    <source>
        <dbReference type="EMBL" id="MBB6645433.1"/>
    </source>
</evidence>
<dbReference type="PIRSF" id="PIRSF005763">
    <property type="entry name" value="Txn_reg_ModE"/>
    <property type="match status" value="1"/>
</dbReference>
<evidence type="ECO:0000256" key="2">
    <source>
        <dbReference type="ARBA" id="ARBA00008110"/>
    </source>
</evidence>
<evidence type="ECO:0000313" key="8">
    <source>
        <dbReference type="Proteomes" id="UP000546257"/>
    </source>
</evidence>
<dbReference type="EMBL" id="JACKXD010000001">
    <property type="protein sequence ID" value="MBB6645433.1"/>
    <property type="molecule type" value="Genomic_DNA"/>
</dbReference>
<dbReference type="InterPro" id="IPR036390">
    <property type="entry name" value="WH_DNA-bd_sf"/>
</dbReference>
<dbReference type="InterPro" id="IPR036388">
    <property type="entry name" value="WH-like_DNA-bd_sf"/>
</dbReference>
<accession>A0A7J9SGB5</accession>
<comment type="subcellular location">
    <subcellularLocation>
        <location evidence="1">Cell membrane</location>
        <topology evidence="1">Peripheral membrane protein</topology>
    </subcellularLocation>
</comment>
<dbReference type="PANTHER" id="PTHR30432">
    <property type="entry name" value="TRANSCRIPTIONAL REGULATOR MODE"/>
    <property type="match status" value="1"/>
</dbReference>
<comment type="caution">
    <text evidence="7">The sequence shown here is derived from an EMBL/GenBank/DDBJ whole genome shotgun (WGS) entry which is preliminary data.</text>
</comment>
<dbReference type="RefSeq" id="WP_185191788.1">
    <property type="nucleotide sequence ID" value="NZ_JACKXD010000001.1"/>
</dbReference>
<feature type="domain" description="Mop" evidence="6">
    <location>
        <begin position="160"/>
        <end position="226"/>
    </location>
</feature>
<evidence type="ECO:0000259" key="6">
    <source>
        <dbReference type="PROSITE" id="PS51866"/>
    </source>
</evidence>
<dbReference type="Gene3D" id="2.40.50.100">
    <property type="match status" value="1"/>
</dbReference>
<proteinExistence type="inferred from homology"/>
<dbReference type="InterPro" id="IPR005116">
    <property type="entry name" value="Transp-assoc_OB_typ1"/>
</dbReference>
<keyword evidence="4" id="KW-0500">Molybdenum</keyword>
<evidence type="ECO:0000256" key="4">
    <source>
        <dbReference type="ARBA" id="ARBA00022505"/>
    </source>
</evidence>
<dbReference type="GO" id="GO:0030151">
    <property type="term" value="F:molybdenum ion binding"/>
    <property type="evidence" value="ECO:0007669"/>
    <property type="project" value="InterPro"/>
</dbReference>
<dbReference type="Pfam" id="PF00126">
    <property type="entry name" value="HTH_1"/>
    <property type="match status" value="1"/>
</dbReference>
<keyword evidence="5" id="KW-0677">Repeat</keyword>
<dbReference type="GO" id="GO:0005886">
    <property type="term" value="C:plasma membrane"/>
    <property type="evidence" value="ECO:0007669"/>
    <property type="project" value="UniProtKB-SubCell"/>
</dbReference>
<dbReference type="GO" id="GO:0015689">
    <property type="term" value="P:molybdate ion transport"/>
    <property type="evidence" value="ECO:0007669"/>
    <property type="project" value="InterPro"/>
</dbReference>
<dbReference type="Pfam" id="PF03459">
    <property type="entry name" value="TOBE"/>
    <property type="match status" value="1"/>
</dbReference>